<dbReference type="KEGG" id="ggr:HKW67_06585"/>
<evidence type="ECO:0000259" key="7">
    <source>
        <dbReference type="PROSITE" id="PS50035"/>
    </source>
</evidence>
<evidence type="ECO:0000256" key="5">
    <source>
        <dbReference type="ARBA" id="ARBA00022963"/>
    </source>
</evidence>
<keyword evidence="6" id="KW-0443">Lipid metabolism</keyword>
<dbReference type="CDD" id="cd09172">
    <property type="entry name" value="PLDc_Nuc_like_unchar1_1"/>
    <property type="match status" value="1"/>
</dbReference>
<dbReference type="SUPFAM" id="SSF56024">
    <property type="entry name" value="Phospholipase D/nuclease"/>
    <property type="match status" value="2"/>
</dbReference>
<evidence type="ECO:0000256" key="6">
    <source>
        <dbReference type="ARBA" id="ARBA00023098"/>
    </source>
</evidence>
<dbReference type="Proteomes" id="UP000500938">
    <property type="component" value="Chromosome"/>
</dbReference>
<dbReference type="GO" id="GO:0016042">
    <property type="term" value="P:lipid catabolic process"/>
    <property type="evidence" value="ECO:0007669"/>
    <property type="project" value="UniProtKB-KW"/>
</dbReference>
<dbReference type="GO" id="GO:0004630">
    <property type="term" value="F:phospholipase D activity"/>
    <property type="evidence" value="ECO:0007669"/>
    <property type="project" value="UniProtKB-EC"/>
</dbReference>
<evidence type="ECO:0000256" key="4">
    <source>
        <dbReference type="ARBA" id="ARBA00022801"/>
    </source>
</evidence>
<dbReference type="PANTHER" id="PTHR43856">
    <property type="entry name" value="CARDIOLIPIN HYDROLASE"/>
    <property type="match status" value="1"/>
</dbReference>
<dbReference type="Pfam" id="PF13091">
    <property type="entry name" value="PLDc_2"/>
    <property type="match status" value="2"/>
</dbReference>
<dbReference type="InterPro" id="IPR001736">
    <property type="entry name" value="PLipase_D/transphosphatidylase"/>
</dbReference>
<evidence type="ECO:0000256" key="1">
    <source>
        <dbReference type="ARBA" id="ARBA00000798"/>
    </source>
</evidence>
<name>A0A6M4IJD3_9BACT</name>
<proteinExistence type="inferred from homology"/>
<keyword evidence="4" id="KW-0378">Hydrolase</keyword>
<evidence type="ECO:0000313" key="9">
    <source>
        <dbReference type="Proteomes" id="UP000500938"/>
    </source>
</evidence>
<protein>
    <recommendedName>
        <fullName evidence="3">phospholipase D</fullName>
        <ecNumber evidence="3">3.1.4.4</ecNumber>
    </recommendedName>
</protein>
<dbReference type="GO" id="GO:0006793">
    <property type="term" value="P:phosphorus metabolic process"/>
    <property type="evidence" value="ECO:0007669"/>
    <property type="project" value="UniProtKB-ARBA"/>
</dbReference>
<evidence type="ECO:0000256" key="3">
    <source>
        <dbReference type="ARBA" id="ARBA00012027"/>
    </source>
</evidence>
<dbReference type="EC" id="3.1.4.4" evidence="3"/>
<dbReference type="EMBL" id="CP053085">
    <property type="protein sequence ID" value="QJR35194.1"/>
    <property type="molecule type" value="Genomic_DNA"/>
</dbReference>
<keyword evidence="9" id="KW-1185">Reference proteome</keyword>
<gene>
    <name evidence="8" type="ORF">HKW67_06585</name>
</gene>
<dbReference type="GO" id="GO:0016891">
    <property type="term" value="F:RNA endonuclease activity producing 5'-phosphomonoesters, hydrolytic mechanism"/>
    <property type="evidence" value="ECO:0007669"/>
    <property type="project" value="TreeGrafter"/>
</dbReference>
<keyword evidence="5" id="KW-0442">Lipid degradation</keyword>
<evidence type="ECO:0000313" key="8">
    <source>
        <dbReference type="EMBL" id="QJR35194.1"/>
    </source>
</evidence>
<comment type="similarity">
    <text evidence="2">Belongs to the phospholipase D family.</text>
</comment>
<evidence type="ECO:0000256" key="2">
    <source>
        <dbReference type="ARBA" id="ARBA00008664"/>
    </source>
</evidence>
<dbReference type="InterPro" id="IPR051406">
    <property type="entry name" value="PLD_domain"/>
</dbReference>
<dbReference type="PANTHER" id="PTHR43856:SF1">
    <property type="entry name" value="MITOCHONDRIAL CARDIOLIPIN HYDROLASE"/>
    <property type="match status" value="1"/>
</dbReference>
<organism evidence="8 9">
    <name type="scientific">Gemmatimonas groenlandica</name>
    <dbReference type="NCBI Taxonomy" id="2732249"/>
    <lineage>
        <taxon>Bacteria</taxon>
        <taxon>Pseudomonadati</taxon>
        <taxon>Gemmatimonadota</taxon>
        <taxon>Gemmatimonadia</taxon>
        <taxon>Gemmatimonadales</taxon>
        <taxon>Gemmatimonadaceae</taxon>
        <taxon>Gemmatimonas</taxon>
    </lineage>
</organism>
<dbReference type="Gene3D" id="3.30.870.10">
    <property type="entry name" value="Endonuclease Chain A"/>
    <property type="match status" value="2"/>
</dbReference>
<reference evidence="8 9" key="1">
    <citation type="submission" date="2020-05" db="EMBL/GenBank/DDBJ databases">
        <title>Complete genome sequence of Gemmatimonas greenlandica TET16.</title>
        <authorList>
            <person name="Zeng Y."/>
        </authorList>
    </citation>
    <scope>NUCLEOTIDE SEQUENCE [LARGE SCALE GENOMIC DNA]</scope>
    <source>
        <strain evidence="8 9">TET16</strain>
    </source>
</reference>
<dbReference type="PROSITE" id="PS50035">
    <property type="entry name" value="PLD"/>
    <property type="match status" value="1"/>
</dbReference>
<dbReference type="AlphaFoldDB" id="A0A6M4IJD3"/>
<comment type="catalytic activity">
    <reaction evidence="1">
        <text>a 1,2-diacyl-sn-glycero-3-phosphocholine + H2O = a 1,2-diacyl-sn-glycero-3-phosphate + choline + H(+)</text>
        <dbReference type="Rhea" id="RHEA:14445"/>
        <dbReference type="ChEBI" id="CHEBI:15354"/>
        <dbReference type="ChEBI" id="CHEBI:15377"/>
        <dbReference type="ChEBI" id="CHEBI:15378"/>
        <dbReference type="ChEBI" id="CHEBI:57643"/>
        <dbReference type="ChEBI" id="CHEBI:58608"/>
        <dbReference type="EC" id="3.1.4.4"/>
    </reaction>
</comment>
<sequence length="471" mass="53183">MRTEAEEVVDGHGVWFNRGAIASQAFSREFGDVSPADHVDDLDVPVTKWLSRGLAEACIAFIDCIPKGDELVGCVYEFTYQPVLIAIKAAIKRGVRVRLSYHETDVNSAAIATAKLPRSSKGKQVLYPRTKPKIPHNKFFVRVRKTVPHAVWTGSTNITPSGFLGQSNVGLIVEDRHVAQAYYDYFEALSLDPTLAKARNAVVALSPHPPELVPSSPVPVVFSPRHSSNMLDWYGNRIEDAAEGVMFTGAFGINERLLPRLTKDRSFLRFVMLEKRPTAAESAQLRSDRDLVVAYGAELGKTSMYKNKQFQKVRIENFSLDKWFAREEHYRKQGNIFFIHTKILLIDPLSDDLLVCTGSANYSKNSLESNDENMLLIRGVPRIADIYLTEFDRLFRHFYFRDVANEIEAKGGDATGAFLDERDSGADVWTKSYFRKGAFKTRRREMFFASAKKKWTAASGRRKKFETSDEA</sequence>
<feature type="domain" description="PLD phosphodiesterase" evidence="7">
    <location>
        <begin position="335"/>
        <end position="366"/>
    </location>
</feature>
<accession>A0A6M4IJD3</accession>
<dbReference type="RefSeq" id="WP_171224623.1">
    <property type="nucleotide sequence ID" value="NZ_CP053085.1"/>
</dbReference>
<dbReference type="InterPro" id="IPR025202">
    <property type="entry name" value="PLD-like_dom"/>
</dbReference>